<dbReference type="STRING" id="154538.A0A1M2W0A2"/>
<keyword evidence="1" id="KW-0175">Coiled coil</keyword>
<name>A0A1M2W0A2_TRAPU</name>
<reference evidence="2 3" key="1">
    <citation type="submission" date="2016-10" db="EMBL/GenBank/DDBJ databases">
        <title>Genome sequence of the basidiomycete white-rot fungus Trametes pubescens.</title>
        <authorList>
            <person name="Makela M.R."/>
            <person name="Granchi Z."/>
            <person name="Peng M."/>
            <person name="De Vries R.P."/>
            <person name="Grigoriev I."/>
            <person name="Riley R."/>
            <person name="Hilden K."/>
        </authorList>
    </citation>
    <scope>NUCLEOTIDE SEQUENCE [LARGE SCALE GENOMIC DNA]</scope>
    <source>
        <strain evidence="2 3">FBCC735</strain>
    </source>
</reference>
<gene>
    <name evidence="2" type="ORF">TRAPUB_10065</name>
</gene>
<dbReference type="EMBL" id="MNAD01000413">
    <property type="protein sequence ID" value="OJT13299.1"/>
    <property type="molecule type" value="Genomic_DNA"/>
</dbReference>
<accession>A0A1M2W0A2</accession>
<dbReference type="AlphaFoldDB" id="A0A1M2W0A2"/>
<evidence type="ECO:0000313" key="2">
    <source>
        <dbReference type="EMBL" id="OJT13299.1"/>
    </source>
</evidence>
<evidence type="ECO:0000313" key="3">
    <source>
        <dbReference type="Proteomes" id="UP000184267"/>
    </source>
</evidence>
<organism evidence="2 3">
    <name type="scientific">Trametes pubescens</name>
    <name type="common">White-rot fungus</name>
    <dbReference type="NCBI Taxonomy" id="154538"/>
    <lineage>
        <taxon>Eukaryota</taxon>
        <taxon>Fungi</taxon>
        <taxon>Dikarya</taxon>
        <taxon>Basidiomycota</taxon>
        <taxon>Agaricomycotina</taxon>
        <taxon>Agaricomycetes</taxon>
        <taxon>Polyporales</taxon>
        <taxon>Polyporaceae</taxon>
        <taxon>Trametes</taxon>
    </lineage>
</organism>
<keyword evidence="3" id="KW-1185">Reference proteome</keyword>
<dbReference type="Proteomes" id="UP000184267">
    <property type="component" value="Unassembled WGS sequence"/>
</dbReference>
<sequence>MNLNLPLYEPQSLTNSYTSECTSLLSRKILYGDMRRGVRLLLWGTGTIALVLLICQNAGLVRCPLNDNVSAADKTALRQQWKEEWQKHQTELETWKREHAEYEKEAAGWERGREEHKKELEDWQRQREEEARHRLELQRRSQGVYWTEPHGDPHCRAYGTRAYYAYLKDVPGDLSWREVCYNMPPVPISGGRNLTEPDTCERNDKGDIVGTWHVSSGEPNCMTGWGWFEDKGCTPSVHGLLRFESSLENVREGDDQQKMCETTPAIAQ</sequence>
<proteinExistence type="predicted"/>
<dbReference type="OMA" id="DTCERND"/>
<comment type="caution">
    <text evidence="2">The sequence shown here is derived from an EMBL/GenBank/DDBJ whole genome shotgun (WGS) entry which is preliminary data.</text>
</comment>
<dbReference type="OrthoDB" id="3153758at2759"/>
<feature type="coiled-coil region" evidence="1">
    <location>
        <begin position="78"/>
        <end position="140"/>
    </location>
</feature>
<protein>
    <submittedName>
        <fullName evidence="2">Uncharacterized protein</fullName>
    </submittedName>
</protein>
<evidence type="ECO:0000256" key="1">
    <source>
        <dbReference type="SAM" id="Coils"/>
    </source>
</evidence>